<evidence type="ECO:0000259" key="1">
    <source>
        <dbReference type="Pfam" id="PF09848"/>
    </source>
</evidence>
<gene>
    <name evidence="2" type="ORF">CQ394_05935</name>
</gene>
<dbReference type="OrthoDB" id="3193269at2"/>
<proteinExistence type="predicted"/>
<dbReference type="STRING" id="137838.GCA_001458595_02655"/>
<dbReference type="InterPro" id="IPR027417">
    <property type="entry name" value="P-loop_NTPase"/>
</dbReference>
<dbReference type="Proteomes" id="UP000220840">
    <property type="component" value="Unassembled WGS sequence"/>
</dbReference>
<evidence type="ECO:0000313" key="3">
    <source>
        <dbReference type="Proteomes" id="UP000220840"/>
    </source>
</evidence>
<reference evidence="2 3" key="1">
    <citation type="submission" date="2017-10" db="EMBL/GenBank/DDBJ databases">
        <title>Effective Description of Clostridium neonatale sp. nov. linked to necrotizing enterocolitis in neonates and a clarification of species assignable to the genus Clostridium (Prazmowski 1880) emend. Lawson and Rainey 2016.</title>
        <authorList>
            <person name="Bernard K."/>
            <person name="Burdz T."/>
            <person name="Wiebe D."/>
            <person name="Balcewich B."/>
            <person name="Alfa M."/>
            <person name="Bernier A.-M."/>
        </authorList>
    </citation>
    <scope>NUCLEOTIDE SEQUENCE [LARGE SCALE GENOMIC DNA]</scope>
    <source>
        <strain evidence="2 3">LCDC99A005</strain>
    </source>
</reference>
<dbReference type="RefSeq" id="WP_058295419.1">
    <property type="nucleotide sequence ID" value="NZ_CAMRXJ010000047.1"/>
</dbReference>
<keyword evidence="3" id="KW-1185">Reference proteome</keyword>
<evidence type="ECO:0000313" key="2">
    <source>
        <dbReference type="EMBL" id="PEG31262.1"/>
    </source>
</evidence>
<feature type="domain" description="Schlafen group 3-like DNA/RNA helicase" evidence="1">
    <location>
        <begin position="265"/>
        <end position="611"/>
    </location>
</feature>
<name>A0A2A7MHG7_9CLOT</name>
<sequence length="650" mass="75281">MIVYEARKKDFMNHVTNDEISILIDREYKRKIGKSRENEFRAWDNSMLYMYKALNTNDIPDDCGVAIEYRIPATSKRVDFILTGLDENDKENVIIVELKQWNELECIDDEDGIVKTVINRSKRRVSHPSYQAWSYASLIEDYNDSVEKENIVLHPCAYLHNYIKNIENDPLENEVYDNYLNKAPAYTKGDVIKLREFICKFVKKPDQGKGIYYIEGGKIRPSKSLQDALKIMIDGNEEFIMIDDQKVAFESIMKTVRKCIKENTKRTIIVKGGPGTGKSVLAINLLVKICNMSLNCQYVTKNAAPRNVYAEKLRGNYTQKYIKNLFKGSGVYTDTDENEIDVLIVDEAHRLNAKSGMFKNIGENQIKEIINTAKVSVFFVDDNQRVTLDDIGSVHEIERYAKLLNVKTRELELTSQFRCNGSDGYISWLNDVLEIEDTGNFDGFEFDFDFKVFDNPKEMEEAIKEKNLINNKARLLAGYCYEWKTKKNINSSESDIEFPEYDFKMKWNLNNTQTWAIDKDSVNECGCIHTCQGLEFDYVGVIIGQDLRFENGKIVTDFTKRAKGDKSLNGIKKLYKENKEEALRRSDEIIKNTYRILMTRGIKGCYIWCEDDVLRNYFKDRLNHFSSQIKAKDIMVGDSHLSKNVDSLPI</sequence>
<comment type="caution">
    <text evidence="2">The sequence shown here is derived from an EMBL/GenBank/DDBJ whole genome shotgun (WGS) entry which is preliminary data.</text>
</comment>
<dbReference type="SUPFAM" id="SSF52540">
    <property type="entry name" value="P-loop containing nucleoside triphosphate hydrolases"/>
    <property type="match status" value="1"/>
</dbReference>
<organism evidence="2 3">
    <name type="scientific">Clostridium neonatale</name>
    <dbReference type="NCBI Taxonomy" id="137838"/>
    <lineage>
        <taxon>Bacteria</taxon>
        <taxon>Bacillati</taxon>
        <taxon>Bacillota</taxon>
        <taxon>Clostridia</taxon>
        <taxon>Eubacteriales</taxon>
        <taxon>Clostridiaceae</taxon>
        <taxon>Clostridium</taxon>
    </lineage>
</organism>
<accession>A0A2A7MHG7</accession>
<protein>
    <submittedName>
        <fullName evidence="2">DUF2075 domain-containing protein</fullName>
    </submittedName>
</protein>
<dbReference type="EMBL" id="PDCJ01000001">
    <property type="protein sequence ID" value="PEG31262.1"/>
    <property type="molecule type" value="Genomic_DNA"/>
</dbReference>
<dbReference type="InterPro" id="IPR018647">
    <property type="entry name" value="SLFN_3-like_DNA/RNA_helicase"/>
</dbReference>
<dbReference type="Pfam" id="PF09848">
    <property type="entry name" value="SLFN-g3_helicase"/>
    <property type="match status" value="1"/>
</dbReference>
<dbReference type="AlphaFoldDB" id="A0A2A7MHG7"/>
<dbReference type="Gene3D" id="3.40.50.300">
    <property type="entry name" value="P-loop containing nucleotide triphosphate hydrolases"/>
    <property type="match status" value="1"/>
</dbReference>